<evidence type="ECO:0000259" key="7">
    <source>
        <dbReference type="PROSITE" id="PS51032"/>
    </source>
</evidence>
<dbReference type="OrthoDB" id="203829at2759"/>
<dbReference type="InterPro" id="IPR016177">
    <property type="entry name" value="DNA-bd_dom_sf"/>
</dbReference>
<dbReference type="PROSITE" id="PS51032">
    <property type="entry name" value="AP2_ERF"/>
    <property type="match status" value="1"/>
</dbReference>
<comment type="caution">
    <text evidence="8">The sequence shown here is derived from an EMBL/GenBank/DDBJ whole genome shotgun (WGS) entry which is preliminary data.</text>
</comment>
<dbReference type="GO" id="GO:0005634">
    <property type="term" value="C:nucleus"/>
    <property type="evidence" value="ECO:0007669"/>
    <property type="project" value="UniProtKB-SubCell"/>
</dbReference>
<dbReference type="SUPFAM" id="SSF54171">
    <property type="entry name" value="DNA-binding domain"/>
    <property type="match status" value="1"/>
</dbReference>
<evidence type="ECO:0000256" key="1">
    <source>
        <dbReference type="ARBA" id="ARBA00004123"/>
    </source>
</evidence>
<evidence type="ECO:0000256" key="5">
    <source>
        <dbReference type="ARBA" id="ARBA00023242"/>
    </source>
</evidence>
<dbReference type="SMART" id="SM00380">
    <property type="entry name" value="AP2"/>
    <property type="match status" value="1"/>
</dbReference>
<dbReference type="GO" id="GO:0003700">
    <property type="term" value="F:DNA-binding transcription factor activity"/>
    <property type="evidence" value="ECO:0007669"/>
    <property type="project" value="InterPro"/>
</dbReference>
<feature type="domain" description="AP2/ERF" evidence="7">
    <location>
        <begin position="103"/>
        <end position="160"/>
    </location>
</feature>
<keyword evidence="4" id="KW-0804">Transcription</keyword>
<keyword evidence="3" id="KW-0238">DNA-binding</keyword>
<dbReference type="InterPro" id="IPR001471">
    <property type="entry name" value="AP2/ERF_dom"/>
</dbReference>
<keyword evidence="5" id="KW-0539">Nucleus</keyword>
<dbReference type="PANTHER" id="PTHR31677">
    <property type="entry name" value="AP2 DOMAIN CLASS TRANSCRIPTION FACTOR"/>
    <property type="match status" value="1"/>
</dbReference>
<reference evidence="9" key="1">
    <citation type="journal article" date="2023" name="Commun. Biol.">
        <title>Genome analysis of Parmales, the sister group of diatoms, reveals the evolutionary specialization of diatoms from phago-mixotrophs to photoautotrophs.</title>
        <authorList>
            <person name="Ban H."/>
            <person name="Sato S."/>
            <person name="Yoshikawa S."/>
            <person name="Yamada K."/>
            <person name="Nakamura Y."/>
            <person name="Ichinomiya M."/>
            <person name="Sato N."/>
            <person name="Blanc-Mathieu R."/>
            <person name="Endo H."/>
            <person name="Kuwata A."/>
            <person name="Ogata H."/>
        </authorList>
    </citation>
    <scope>NUCLEOTIDE SEQUENCE [LARGE SCALE GENOMIC DNA]</scope>
    <source>
        <strain evidence="9">NIES 3700</strain>
    </source>
</reference>
<feature type="region of interest" description="Disordered" evidence="6">
    <location>
        <begin position="168"/>
        <end position="228"/>
    </location>
</feature>
<feature type="compositionally biased region" description="Polar residues" evidence="6">
    <location>
        <begin position="168"/>
        <end position="178"/>
    </location>
</feature>
<name>A0A9W7CP20_9STRA</name>
<accession>A0A9W7CP20</accession>
<dbReference type="PANTHER" id="PTHR31677:SF196">
    <property type="entry name" value="ETHYLENE-RESPONSIVE TRANSCRIPTION FACTOR ERF109"/>
    <property type="match status" value="1"/>
</dbReference>
<evidence type="ECO:0000256" key="6">
    <source>
        <dbReference type="SAM" id="MobiDB-lite"/>
    </source>
</evidence>
<evidence type="ECO:0000313" key="9">
    <source>
        <dbReference type="Proteomes" id="UP001165122"/>
    </source>
</evidence>
<organism evidence="8 9">
    <name type="scientific">Triparma laevis f. longispina</name>
    <dbReference type="NCBI Taxonomy" id="1714387"/>
    <lineage>
        <taxon>Eukaryota</taxon>
        <taxon>Sar</taxon>
        <taxon>Stramenopiles</taxon>
        <taxon>Ochrophyta</taxon>
        <taxon>Bolidophyceae</taxon>
        <taxon>Parmales</taxon>
        <taxon>Triparmaceae</taxon>
        <taxon>Triparma</taxon>
    </lineage>
</organism>
<evidence type="ECO:0000313" key="8">
    <source>
        <dbReference type="EMBL" id="GMI08371.1"/>
    </source>
</evidence>
<feature type="compositionally biased region" description="Low complexity" evidence="6">
    <location>
        <begin position="196"/>
        <end position="207"/>
    </location>
</feature>
<dbReference type="Gene3D" id="3.30.730.10">
    <property type="entry name" value="AP2/ERF domain"/>
    <property type="match status" value="1"/>
</dbReference>
<gene>
    <name evidence="8" type="ORF">TrLO_g4627</name>
</gene>
<dbReference type="InterPro" id="IPR036955">
    <property type="entry name" value="AP2/ERF_dom_sf"/>
</dbReference>
<evidence type="ECO:0000256" key="4">
    <source>
        <dbReference type="ARBA" id="ARBA00023163"/>
    </source>
</evidence>
<evidence type="ECO:0000256" key="3">
    <source>
        <dbReference type="ARBA" id="ARBA00023125"/>
    </source>
</evidence>
<keyword evidence="9" id="KW-1185">Reference proteome</keyword>
<protein>
    <recommendedName>
        <fullName evidence="7">AP2/ERF domain-containing protein</fullName>
    </recommendedName>
</protein>
<dbReference type="GO" id="GO:0003677">
    <property type="term" value="F:DNA binding"/>
    <property type="evidence" value="ECO:0007669"/>
    <property type="project" value="UniProtKB-KW"/>
</dbReference>
<sequence length="242" mass="26630">MAMPITPKFTIQMESGFGGGKDEEGVSPTESGLGGLRIVSAPSSVESSVASPSAFSHQHHITSPPSLHQLNQLNPSHSFFLTAPSPAPPTSHKTSQKRRQYSSYTGVTYNKTHKKYQACLTHNRKQHYLGRFATECEAAWAYDLEARRMKGADWKGLNFSSKADYKTSLSSELQSNRGPPTLKGPPSPIRRVGPNSTSTSSHRPPSSKNRTTHPTQIRRRTSRQRSNEIDIADILLAFSKSP</sequence>
<feature type="region of interest" description="Disordered" evidence="6">
    <location>
        <begin position="49"/>
        <end position="105"/>
    </location>
</feature>
<comment type="subcellular location">
    <subcellularLocation>
        <location evidence="1">Nucleus</location>
    </subcellularLocation>
</comment>
<feature type="region of interest" description="Disordered" evidence="6">
    <location>
        <begin position="1"/>
        <end position="35"/>
    </location>
</feature>
<dbReference type="AlphaFoldDB" id="A0A9W7CP20"/>
<proteinExistence type="predicted"/>
<evidence type="ECO:0000256" key="2">
    <source>
        <dbReference type="ARBA" id="ARBA00023015"/>
    </source>
</evidence>
<dbReference type="Proteomes" id="UP001165122">
    <property type="component" value="Unassembled WGS sequence"/>
</dbReference>
<keyword evidence="2" id="KW-0805">Transcription regulation</keyword>
<feature type="compositionally biased region" description="Polar residues" evidence="6">
    <location>
        <begin position="61"/>
        <end position="79"/>
    </location>
</feature>
<dbReference type="EMBL" id="BRXW01000123">
    <property type="protein sequence ID" value="GMI08371.1"/>
    <property type="molecule type" value="Genomic_DNA"/>
</dbReference>